<dbReference type="AlphaFoldDB" id="A0A133VQX9"/>
<dbReference type="EC" id="3.4.11.18" evidence="5"/>
<dbReference type="SUPFAM" id="SSF55920">
    <property type="entry name" value="Creatinase/aminopeptidase"/>
    <property type="match status" value="1"/>
</dbReference>
<dbReference type="GO" id="GO:0004239">
    <property type="term" value="F:initiator methionyl aminopeptidase activity"/>
    <property type="evidence" value="ECO:0007669"/>
    <property type="project" value="UniProtKB-EC"/>
</dbReference>
<evidence type="ECO:0000256" key="2">
    <source>
        <dbReference type="ARBA" id="ARBA00022670"/>
    </source>
</evidence>
<dbReference type="EMBL" id="LHYJ01000001">
    <property type="protein sequence ID" value="KXB08866.1"/>
    <property type="molecule type" value="Genomic_DNA"/>
</dbReference>
<keyword evidence="4" id="KW-0378">Hydrolase</keyword>
<evidence type="ECO:0000256" key="1">
    <source>
        <dbReference type="ARBA" id="ARBA00022438"/>
    </source>
</evidence>
<dbReference type="InterPro" id="IPR001714">
    <property type="entry name" value="Pept_M24_MAP"/>
</dbReference>
<protein>
    <recommendedName>
        <fullName evidence="5">Methionine aminopeptidase</fullName>
        <ecNumber evidence="5">3.4.11.18</ecNumber>
    </recommendedName>
</protein>
<organism evidence="7 8">
    <name type="scientific">candidate division MSBL1 archaeon SCGC-AAA382N08</name>
    <dbReference type="NCBI Taxonomy" id="1698285"/>
    <lineage>
        <taxon>Archaea</taxon>
        <taxon>Methanobacteriati</taxon>
        <taxon>Methanobacteriota</taxon>
        <taxon>candidate division MSBL1</taxon>
    </lineage>
</organism>
<keyword evidence="1 5" id="KW-0031">Aminopeptidase</keyword>
<dbReference type="GO" id="GO:0005829">
    <property type="term" value="C:cytosol"/>
    <property type="evidence" value="ECO:0007669"/>
    <property type="project" value="TreeGrafter"/>
</dbReference>
<dbReference type="InterPro" id="IPR036005">
    <property type="entry name" value="Creatinase/aminopeptidase-like"/>
</dbReference>
<evidence type="ECO:0000259" key="6">
    <source>
        <dbReference type="Pfam" id="PF00557"/>
    </source>
</evidence>
<comment type="function">
    <text evidence="5">Removes the N-terminal methionine from nascent proteins. The N-terminal methionine is often cleaved when the second residue in the primary sequence is small and uncharged (Met-Ala-, Cys, Gly, Pro, Ser, Thr, or Val).</text>
</comment>
<dbReference type="InterPro" id="IPR002467">
    <property type="entry name" value="Pept_M24A_MAP1"/>
</dbReference>
<evidence type="ECO:0000313" key="7">
    <source>
        <dbReference type="EMBL" id="KXB08866.1"/>
    </source>
</evidence>
<sequence>MIAIKNEAQIEIMKKSGAILAEIMAELKESVEVGMKTQELEEKAQVLVKKRGVECSFKGYRDYPACLCTSLNEEIVHVPPSGKKIGEGDLFSLDMGIKFKSYHADLAFTVGLKEVPPQASELMEVTREALQESMERVKPGNTLGDVGHIIQRKAEQSGFSVIKELCGHGIGRDIHQAPQVLNVGEPGKGLELEPGMTLCLEPMIAMGKGEVVRTENGHGFKTKDNSLSAHFEHTVLVTEQGYEVLTTAD</sequence>
<feature type="domain" description="Peptidase M24" evidence="6">
    <location>
        <begin position="11"/>
        <end position="239"/>
    </location>
</feature>
<dbReference type="CDD" id="cd01086">
    <property type="entry name" value="MetAP1"/>
    <property type="match status" value="1"/>
</dbReference>
<evidence type="ECO:0000256" key="5">
    <source>
        <dbReference type="RuleBase" id="RU003653"/>
    </source>
</evidence>
<evidence type="ECO:0000256" key="3">
    <source>
        <dbReference type="ARBA" id="ARBA00022723"/>
    </source>
</evidence>
<comment type="cofactor">
    <cofactor evidence="5">
        <name>Co(2+)</name>
        <dbReference type="ChEBI" id="CHEBI:48828"/>
    </cofactor>
    <cofactor evidence="5">
        <name>Zn(2+)</name>
        <dbReference type="ChEBI" id="CHEBI:29105"/>
    </cofactor>
    <cofactor evidence="5">
        <name>Mn(2+)</name>
        <dbReference type="ChEBI" id="CHEBI:29035"/>
    </cofactor>
    <cofactor evidence="5">
        <name>Fe(2+)</name>
        <dbReference type="ChEBI" id="CHEBI:29033"/>
    </cofactor>
    <text evidence="5">Binds 2 divalent metal cations per subunit. Has a high-affinity and a low affinity metal-binding site. The true nature of the physiological cofactor is under debate. The enzyme is active with cobalt, zinc, manganese or divalent iron ions.</text>
</comment>
<comment type="catalytic activity">
    <reaction evidence="5">
        <text>Release of N-terminal amino acids, preferentially methionine, from peptides and arylamides.</text>
        <dbReference type="EC" id="3.4.11.18"/>
    </reaction>
</comment>
<comment type="similarity">
    <text evidence="5">Belongs to the peptidase M24A family.</text>
</comment>
<reference evidence="7 8" key="1">
    <citation type="journal article" date="2016" name="Sci. Rep.">
        <title>Metabolic traits of an uncultured archaeal lineage -MSBL1- from brine pools of the Red Sea.</title>
        <authorList>
            <person name="Mwirichia R."/>
            <person name="Alam I."/>
            <person name="Rashid M."/>
            <person name="Vinu M."/>
            <person name="Ba-Alawi W."/>
            <person name="Anthony Kamau A."/>
            <person name="Kamanda Ngugi D."/>
            <person name="Goker M."/>
            <person name="Klenk H.P."/>
            <person name="Bajic V."/>
            <person name="Stingl U."/>
        </authorList>
    </citation>
    <scope>NUCLEOTIDE SEQUENCE [LARGE SCALE GENOMIC DNA]</scope>
    <source>
        <strain evidence="7">SCGC-AAA382N08</strain>
    </source>
</reference>
<dbReference type="HAMAP" id="MF_01974">
    <property type="entry name" value="MetAP_1"/>
    <property type="match status" value="1"/>
</dbReference>
<dbReference type="PANTHER" id="PTHR43330">
    <property type="entry name" value="METHIONINE AMINOPEPTIDASE"/>
    <property type="match status" value="1"/>
</dbReference>
<keyword evidence="3 5" id="KW-0479">Metal-binding</keyword>
<dbReference type="Gene3D" id="3.90.230.10">
    <property type="entry name" value="Creatinase/methionine aminopeptidase superfamily"/>
    <property type="match status" value="1"/>
</dbReference>
<evidence type="ECO:0000256" key="4">
    <source>
        <dbReference type="ARBA" id="ARBA00022801"/>
    </source>
</evidence>
<dbReference type="InterPro" id="IPR000994">
    <property type="entry name" value="Pept_M24"/>
</dbReference>
<keyword evidence="8" id="KW-1185">Reference proteome</keyword>
<keyword evidence="2 5" id="KW-0645">Protease</keyword>
<dbReference type="GO" id="GO:0070006">
    <property type="term" value="F:metalloaminopeptidase activity"/>
    <property type="evidence" value="ECO:0007669"/>
    <property type="project" value="InterPro"/>
</dbReference>
<name>A0A133VQX9_9EURY</name>
<dbReference type="GO" id="GO:0006508">
    <property type="term" value="P:proteolysis"/>
    <property type="evidence" value="ECO:0007669"/>
    <property type="project" value="UniProtKB-KW"/>
</dbReference>
<dbReference type="NCBIfam" id="TIGR00500">
    <property type="entry name" value="met_pdase_I"/>
    <property type="match status" value="1"/>
</dbReference>
<dbReference type="GO" id="GO:0046872">
    <property type="term" value="F:metal ion binding"/>
    <property type="evidence" value="ECO:0007669"/>
    <property type="project" value="UniProtKB-KW"/>
</dbReference>
<dbReference type="PRINTS" id="PR00599">
    <property type="entry name" value="MAPEPTIDASE"/>
</dbReference>
<dbReference type="Pfam" id="PF00557">
    <property type="entry name" value="Peptidase_M24"/>
    <property type="match status" value="1"/>
</dbReference>
<accession>A0A133VQX9</accession>
<evidence type="ECO:0000313" key="8">
    <source>
        <dbReference type="Proteomes" id="UP000070175"/>
    </source>
</evidence>
<gene>
    <name evidence="7" type="ORF">AKJ56_00195</name>
</gene>
<comment type="caution">
    <text evidence="7">The sequence shown here is derived from an EMBL/GenBank/DDBJ whole genome shotgun (WGS) entry which is preliminary data.</text>
</comment>
<dbReference type="Proteomes" id="UP000070175">
    <property type="component" value="Unassembled WGS sequence"/>
</dbReference>
<dbReference type="PANTHER" id="PTHR43330:SF27">
    <property type="entry name" value="METHIONINE AMINOPEPTIDASE"/>
    <property type="match status" value="1"/>
</dbReference>
<proteinExistence type="inferred from homology"/>
<dbReference type="PATRIC" id="fig|1698285.3.peg.41"/>